<keyword evidence="4" id="KW-1185">Reference proteome</keyword>
<dbReference type="SUPFAM" id="SSF54001">
    <property type="entry name" value="Cysteine proteinases"/>
    <property type="match status" value="1"/>
</dbReference>
<dbReference type="Pfam" id="PF00112">
    <property type="entry name" value="Peptidase_C1"/>
    <property type="match status" value="1"/>
</dbReference>
<feature type="compositionally biased region" description="Low complexity" evidence="1">
    <location>
        <begin position="198"/>
        <end position="218"/>
    </location>
</feature>
<sequence length="294" mass="32161">MHAGIDYHRYLQEKDAIAQELDAWMKKYKDAGEKNGWIPPTESRSAEEVEEDRRQRYFMSKQLVEELERSNPDAEFSTDSPFSLLTTDEFADYVKNSYASGANQRRSLREAAEAATDPASDSESESEARVGTVETSERAVDTKFPSSFSFDDLVKWLAQYLKLPEQARVQPQPTSRPRPESPQPMPAQTPSPTPVNVKTAQPQSQSQSQTKTPTTAPAMGPVSPIKPATPSPGVGPVAPDLGPDSARRPTNEVALDGSGLDWSSHQCMPAVQNQGQCASCWAFAAVSASESAIR</sequence>
<comment type="caution">
    <text evidence="3">The sequence shown here is derived from an EMBL/GenBank/DDBJ whole genome shotgun (WGS) entry which is preliminary data.</text>
</comment>
<dbReference type="GO" id="GO:0008234">
    <property type="term" value="F:cysteine-type peptidase activity"/>
    <property type="evidence" value="ECO:0007669"/>
    <property type="project" value="InterPro"/>
</dbReference>
<accession>A0AAD5LRU8</accession>
<reference evidence="3" key="1">
    <citation type="submission" date="2021-12" db="EMBL/GenBank/DDBJ databases">
        <title>Prjna785345.</title>
        <authorList>
            <person name="Rujirawat T."/>
            <person name="Krajaejun T."/>
        </authorList>
    </citation>
    <scope>NUCLEOTIDE SEQUENCE</scope>
    <source>
        <strain evidence="3">Pi057C3</strain>
    </source>
</reference>
<organism evidence="3 4">
    <name type="scientific">Pythium insidiosum</name>
    <name type="common">Pythiosis disease agent</name>
    <dbReference type="NCBI Taxonomy" id="114742"/>
    <lineage>
        <taxon>Eukaryota</taxon>
        <taxon>Sar</taxon>
        <taxon>Stramenopiles</taxon>
        <taxon>Oomycota</taxon>
        <taxon>Peronosporomycetes</taxon>
        <taxon>Pythiales</taxon>
        <taxon>Pythiaceae</taxon>
        <taxon>Pythium</taxon>
    </lineage>
</organism>
<evidence type="ECO:0000313" key="3">
    <source>
        <dbReference type="EMBL" id="KAJ0390515.1"/>
    </source>
</evidence>
<gene>
    <name evidence="3" type="ORF">P43SY_011078</name>
</gene>
<dbReference type="InterPro" id="IPR000668">
    <property type="entry name" value="Peptidase_C1A_C"/>
</dbReference>
<dbReference type="Gene3D" id="3.90.70.10">
    <property type="entry name" value="Cysteine proteinases"/>
    <property type="match status" value="1"/>
</dbReference>
<feature type="domain" description="Peptidase C1A papain C-terminal" evidence="2">
    <location>
        <begin position="260"/>
        <end position="293"/>
    </location>
</feature>
<dbReference type="EMBL" id="JAKCXM010002009">
    <property type="protein sequence ID" value="KAJ0390515.1"/>
    <property type="molecule type" value="Genomic_DNA"/>
</dbReference>
<proteinExistence type="predicted"/>
<evidence type="ECO:0000256" key="1">
    <source>
        <dbReference type="SAM" id="MobiDB-lite"/>
    </source>
</evidence>
<dbReference type="InterPro" id="IPR038765">
    <property type="entry name" value="Papain-like_cys_pep_sf"/>
</dbReference>
<dbReference type="AlphaFoldDB" id="A0AAD5LRU8"/>
<feature type="region of interest" description="Disordered" evidence="1">
    <location>
        <begin position="32"/>
        <end position="52"/>
    </location>
</feature>
<name>A0AAD5LRU8_PYTIN</name>
<evidence type="ECO:0000259" key="2">
    <source>
        <dbReference type="Pfam" id="PF00112"/>
    </source>
</evidence>
<protein>
    <recommendedName>
        <fullName evidence="2">Peptidase C1A papain C-terminal domain-containing protein</fullName>
    </recommendedName>
</protein>
<feature type="compositionally biased region" description="Pro residues" evidence="1">
    <location>
        <begin position="174"/>
        <end position="193"/>
    </location>
</feature>
<dbReference type="GO" id="GO:0006508">
    <property type="term" value="P:proteolysis"/>
    <property type="evidence" value="ECO:0007669"/>
    <property type="project" value="InterPro"/>
</dbReference>
<evidence type="ECO:0000313" key="4">
    <source>
        <dbReference type="Proteomes" id="UP001209570"/>
    </source>
</evidence>
<feature type="region of interest" description="Disordered" evidence="1">
    <location>
        <begin position="99"/>
        <end position="144"/>
    </location>
</feature>
<feature type="region of interest" description="Disordered" evidence="1">
    <location>
        <begin position="167"/>
        <end position="258"/>
    </location>
</feature>
<dbReference type="Proteomes" id="UP001209570">
    <property type="component" value="Unassembled WGS sequence"/>
</dbReference>